<evidence type="ECO:0000256" key="1">
    <source>
        <dbReference type="SAM" id="Phobius"/>
    </source>
</evidence>
<accession>A0ABS2GMP7</accession>
<evidence type="ECO:0000313" key="3">
    <source>
        <dbReference type="Proteomes" id="UP000724149"/>
    </source>
</evidence>
<dbReference type="Proteomes" id="UP000724149">
    <property type="component" value="Unassembled WGS sequence"/>
</dbReference>
<reference evidence="2 3" key="1">
    <citation type="journal article" date="2021" name="Sci. Rep.">
        <title>The distribution of antibiotic resistance genes in chicken gut microbiota commensals.</title>
        <authorList>
            <person name="Juricova H."/>
            <person name="Matiasovicova J."/>
            <person name="Kubasova T."/>
            <person name="Cejkova D."/>
            <person name="Rychlik I."/>
        </authorList>
    </citation>
    <scope>NUCLEOTIDE SEQUENCE [LARGE SCALE GENOMIC DNA]</scope>
    <source>
        <strain evidence="2 3">An564</strain>
    </source>
</reference>
<proteinExistence type="predicted"/>
<keyword evidence="1" id="KW-1133">Transmembrane helix</keyword>
<comment type="caution">
    <text evidence="2">The sequence shown here is derived from an EMBL/GenBank/DDBJ whole genome shotgun (WGS) entry which is preliminary data.</text>
</comment>
<feature type="transmembrane region" description="Helical" evidence="1">
    <location>
        <begin position="105"/>
        <end position="130"/>
    </location>
</feature>
<keyword evidence="1" id="KW-0812">Transmembrane</keyword>
<sequence length="139" mass="15692">MRFKNQELLTSAILYLFPWTGSLFGGWYLVEGILPSHRYEIPAAVLTLLWAYGAYPLYCRIAARNGLDPVRMTAFYICPGVLGVMMASVWLFARLPFLNALFSVLPPFLSLIFCITLGSLCWFAPVALFVSRRTASRKD</sequence>
<gene>
    <name evidence="2" type="ORF">H9X81_03935</name>
</gene>
<keyword evidence="1" id="KW-0472">Membrane</keyword>
<feature type="transmembrane region" description="Helical" evidence="1">
    <location>
        <begin position="41"/>
        <end position="61"/>
    </location>
</feature>
<evidence type="ECO:0000313" key="2">
    <source>
        <dbReference type="EMBL" id="MBM6922844.1"/>
    </source>
</evidence>
<organism evidence="2 3">
    <name type="scientific">Hydrogenoanaerobacterium saccharovorans</name>
    <dbReference type="NCBI Taxonomy" id="474960"/>
    <lineage>
        <taxon>Bacteria</taxon>
        <taxon>Bacillati</taxon>
        <taxon>Bacillota</taxon>
        <taxon>Clostridia</taxon>
        <taxon>Eubacteriales</taxon>
        <taxon>Oscillospiraceae</taxon>
        <taxon>Hydrogenoanaerobacterium</taxon>
    </lineage>
</organism>
<dbReference type="EMBL" id="JACSNR010000003">
    <property type="protein sequence ID" value="MBM6922844.1"/>
    <property type="molecule type" value="Genomic_DNA"/>
</dbReference>
<keyword evidence="3" id="KW-1185">Reference proteome</keyword>
<protein>
    <submittedName>
        <fullName evidence="2">Uncharacterized protein</fullName>
    </submittedName>
</protein>
<feature type="transmembrane region" description="Helical" evidence="1">
    <location>
        <begin position="12"/>
        <end position="29"/>
    </location>
</feature>
<feature type="transmembrane region" description="Helical" evidence="1">
    <location>
        <begin position="73"/>
        <end position="93"/>
    </location>
</feature>
<name>A0ABS2GMP7_9FIRM</name>
<dbReference type="RefSeq" id="WP_204720008.1">
    <property type="nucleotide sequence ID" value="NZ_JACSNR010000003.1"/>
</dbReference>